<dbReference type="PROSITE" id="PS00922">
    <property type="entry name" value="TRANSGLYCOSYLASE"/>
    <property type="match status" value="1"/>
</dbReference>
<dbReference type="PANTHER" id="PTHR37423">
    <property type="entry name" value="SOLUBLE LYTIC MUREIN TRANSGLYCOSYLASE-RELATED"/>
    <property type="match status" value="1"/>
</dbReference>
<dbReference type="Pfam" id="PF13432">
    <property type="entry name" value="TPR_16"/>
    <property type="match status" value="1"/>
</dbReference>
<dbReference type="Gene3D" id="1.25.40.10">
    <property type="entry name" value="Tetratricopeptide repeat domain"/>
    <property type="match status" value="3"/>
</dbReference>
<dbReference type="SUPFAM" id="SSF53955">
    <property type="entry name" value="Lysozyme-like"/>
    <property type="match status" value="1"/>
</dbReference>
<gene>
    <name evidence="5" type="ORF">SBA1_820091</name>
</gene>
<dbReference type="GO" id="GO:0016020">
    <property type="term" value="C:membrane"/>
    <property type="evidence" value="ECO:0007669"/>
    <property type="project" value="InterPro"/>
</dbReference>
<dbReference type="InterPro" id="IPR008258">
    <property type="entry name" value="Transglycosylase_SLT_dom_1"/>
</dbReference>
<name>A0A2U3L960_9BACT</name>
<evidence type="ECO:0000256" key="1">
    <source>
        <dbReference type="ARBA" id="ARBA00007734"/>
    </source>
</evidence>
<dbReference type="GO" id="GO:0000270">
    <property type="term" value="P:peptidoglycan metabolic process"/>
    <property type="evidence" value="ECO:0007669"/>
    <property type="project" value="InterPro"/>
</dbReference>
<dbReference type="GO" id="GO:0042597">
    <property type="term" value="C:periplasmic space"/>
    <property type="evidence" value="ECO:0007669"/>
    <property type="project" value="InterPro"/>
</dbReference>
<dbReference type="InterPro" id="IPR000189">
    <property type="entry name" value="Transglyc_AS"/>
</dbReference>
<accession>A0A2U3L960</accession>
<reference evidence="6" key="1">
    <citation type="submission" date="2018-02" db="EMBL/GenBank/DDBJ databases">
        <authorList>
            <person name="Hausmann B."/>
        </authorList>
    </citation>
    <scope>NUCLEOTIDE SEQUENCE [LARGE SCALE GENOMIC DNA]</scope>
    <source>
        <strain evidence="6">Peat soil MAG SbA1</strain>
    </source>
</reference>
<dbReference type="InterPro" id="IPR011990">
    <property type="entry name" value="TPR-like_helical_dom_sf"/>
</dbReference>
<feature type="compositionally biased region" description="Low complexity" evidence="3">
    <location>
        <begin position="21"/>
        <end position="38"/>
    </location>
</feature>
<dbReference type="GO" id="GO:0008933">
    <property type="term" value="F:peptidoglycan lytic transglycosylase activity"/>
    <property type="evidence" value="ECO:0007669"/>
    <property type="project" value="InterPro"/>
</dbReference>
<protein>
    <submittedName>
        <fullName evidence="5">Lytic transglycosylase, catalytic</fullName>
    </submittedName>
</protein>
<dbReference type="CDD" id="cd13401">
    <property type="entry name" value="Slt70-like"/>
    <property type="match status" value="1"/>
</dbReference>
<feature type="domain" description="Transglycosylase SLT" evidence="4">
    <location>
        <begin position="607"/>
        <end position="715"/>
    </location>
</feature>
<dbReference type="Proteomes" id="UP000238701">
    <property type="component" value="Unassembled WGS sequence"/>
</dbReference>
<evidence type="ECO:0000256" key="2">
    <source>
        <dbReference type="ARBA" id="ARBA00022729"/>
    </source>
</evidence>
<dbReference type="Pfam" id="PF13174">
    <property type="entry name" value="TPR_6"/>
    <property type="match status" value="1"/>
</dbReference>
<feature type="compositionally biased region" description="Basic residues" evidence="3">
    <location>
        <begin position="39"/>
        <end position="49"/>
    </location>
</feature>
<dbReference type="EMBL" id="OMOD01000180">
    <property type="protein sequence ID" value="SPF48289.1"/>
    <property type="molecule type" value="Genomic_DNA"/>
</dbReference>
<evidence type="ECO:0000313" key="6">
    <source>
        <dbReference type="Proteomes" id="UP000238701"/>
    </source>
</evidence>
<dbReference type="Gene3D" id="1.10.530.10">
    <property type="match status" value="1"/>
</dbReference>
<dbReference type="SUPFAM" id="SSF48435">
    <property type="entry name" value="Bacterial muramidases"/>
    <property type="match status" value="1"/>
</dbReference>
<evidence type="ECO:0000313" key="5">
    <source>
        <dbReference type="EMBL" id="SPF48289.1"/>
    </source>
</evidence>
<dbReference type="PANTHER" id="PTHR37423:SF2">
    <property type="entry name" value="MEMBRANE-BOUND LYTIC MUREIN TRANSGLYCOSYLASE C"/>
    <property type="match status" value="1"/>
</dbReference>
<dbReference type="GO" id="GO:0004553">
    <property type="term" value="F:hydrolase activity, hydrolyzing O-glycosyl compounds"/>
    <property type="evidence" value="ECO:0007669"/>
    <property type="project" value="InterPro"/>
</dbReference>
<dbReference type="InterPro" id="IPR023346">
    <property type="entry name" value="Lysozyme-like_dom_sf"/>
</dbReference>
<dbReference type="InterPro" id="IPR019734">
    <property type="entry name" value="TPR_rpt"/>
</dbReference>
<dbReference type="AlphaFoldDB" id="A0A2U3L960"/>
<proteinExistence type="inferred from homology"/>
<dbReference type="Pfam" id="PF01464">
    <property type="entry name" value="SLT"/>
    <property type="match status" value="1"/>
</dbReference>
<feature type="compositionally biased region" description="Polar residues" evidence="3">
    <location>
        <begin position="8"/>
        <end position="20"/>
    </location>
</feature>
<feature type="region of interest" description="Disordered" evidence="3">
    <location>
        <begin position="1"/>
        <end position="49"/>
    </location>
</feature>
<comment type="similarity">
    <text evidence="1">Belongs to the transglycosylase Slt family.</text>
</comment>
<sequence>MGQKPAQPKSQTAGPKSSQPAATKATSQKTSARRAASSKSKKPISPRVRRIHQAFVASTDLRPMAQQLLQDRSPAAYAGVEAYARGHAKEDAGALAWLVVGYAHVLDHDYAKAIDPLNRAKPLAGDLGDYVAYYLGTCYLQTGRQGEALATLADFATAYPDSLLERDADVSYAGALLIDGRAAEAAELLEKDRLPARSDIELALGKAYASLGQHAKAAGALANVYYNMPAAPEADEAYGELRKLPQAPPATAAQRKTRGDLLMKAKRYGDAVEEYRELAIHANAADRPAAELELADALHHAGRNREARAELTTLPGASSDQNAQRLYILGEVAWSMDENEAFYRTVDDLRNTAPASPWFEQALMSEANLHLVHHEYDQALDAFRELQQRFPNGSRASYAHWKAAWLTLRQGHNNDAKQQFDEQITKYPAGNETSAALYWRARLAEEDNQPGMARAYYLKLSERYRNYYYAELGRQRLKKLPATPDPPPHYAALDHVSPLVREKIVLSDPPADDLHWQKAELLGNGGLVDFAVRELQSAASEGGGNWAVAATAQLCLDTGHYDRAIEVMKRSVPSYFAVDIPDLPQLYWEALFPRPYWTDLKRFSLVNGLDPYLVASLIRQESEFNPAAVSRANAVGLMQLLPKTGKLVAHEAKLSHYNPTQLYTPAVNLQLGTRYFRGTVDHFGGSFEYALAAYNAGDDRVEEWLGEGKYRDPQEFVESIPFTETREYVQAILRNASVYRQLYGAP</sequence>
<evidence type="ECO:0000256" key="3">
    <source>
        <dbReference type="SAM" id="MobiDB-lite"/>
    </source>
</evidence>
<dbReference type="InterPro" id="IPR008939">
    <property type="entry name" value="Lytic_TGlycosylase_superhlx_U"/>
</dbReference>
<organism evidence="5 6">
    <name type="scientific">Candidatus Sulfotelmatobacter kueseliae</name>
    <dbReference type="NCBI Taxonomy" id="2042962"/>
    <lineage>
        <taxon>Bacteria</taxon>
        <taxon>Pseudomonadati</taxon>
        <taxon>Acidobacteriota</taxon>
        <taxon>Terriglobia</taxon>
        <taxon>Terriglobales</taxon>
        <taxon>Candidatus Korobacteraceae</taxon>
        <taxon>Candidatus Sulfotelmatobacter</taxon>
    </lineage>
</organism>
<keyword evidence="2" id="KW-0732">Signal</keyword>
<evidence type="ECO:0000259" key="4">
    <source>
        <dbReference type="Pfam" id="PF01464"/>
    </source>
</evidence>